<reference evidence="3 4" key="1">
    <citation type="journal article" date="2014" name="Genome Biol. Evol.">
        <title>The secreted proteins of Achlya hypogyna and Thraustotheca clavata identify the ancestral oomycete secretome and reveal gene acquisitions by horizontal gene transfer.</title>
        <authorList>
            <person name="Misner I."/>
            <person name="Blouin N."/>
            <person name="Leonard G."/>
            <person name="Richards T.A."/>
            <person name="Lane C.E."/>
        </authorList>
    </citation>
    <scope>NUCLEOTIDE SEQUENCE [LARGE SCALE GENOMIC DNA]</scope>
    <source>
        <strain evidence="3 4">ATCC 48635</strain>
    </source>
</reference>
<comment type="similarity">
    <text evidence="1">Belongs to the DENND6 family.</text>
</comment>
<dbReference type="PANTHER" id="PTHR13677:SF0">
    <property type="entry name" value="LD41638P"/>
    <property type="match status" value="1"/>
</dbReference>
<accession>A0A1V9Z001</accession>
<organism evidence="3 4">
    <name type="scientific">Achlya hypogyna</name>
    <name type="common">Oomycete</name>
    <name type="synonym">Protoachlya hypogyna</name>
    <dbReference type="NCBI Taxonomy" id="1202772"/>
    <lineage>
        <taxon>Eukaryota</taxon>
        <taxon>Sar</taxon>
        <taxon>Stramenopiles</taxon>
        <taxon>Oomycota</taxon>
        <taxon>Saprolegniomycetes</taxon>
        <taxon>Saprolegniales</taxon>
        <taxon>Achlyaceae</taxon>
        <taxon>Achlya</taxon>
    </lineage>
</organism>
<dbReference type="AlphaFoldDB" id="A0A1V9Z001"/>
<dbReference type="STRING" id="1202772.A0A1V9Z001"/>
<protein>
    <recommendedName>
        <fullName evidence="2">UDENN domain-containing protein</fullName>
    </recommendedName>
</protein>
<comment type="caution">
    <text evidence="3">The sequence shown here is derived from an EMBL/GenBank/DDBJ whole genome shotgun (WGS) entry which is preliminary data.</text>
</comment>
<dbReference type="GO" id="GO:0055037">
    <property type="term" value="C:recycling endosome"/>
    <property type="evidence" value="ECO:0007669"/>
    <property type="project" value="TreeGrafter"/>
</dbReference>
<dbReference type="PROSITE" id="PS50211">
    <property type="entry name" value="DENN"/>
    <property type="match status" value="1"/>
</dbReference>
<dbReference type="EMBL" id="JNBR01000557">
    <property type="protein sequence ID" value="OQR91100.1"/>
    <property type="molecule type" value="Genomic_DNA"/>
</dbReference>
<evidence type="ECO:0000313" key="3">
    <source>
        <dbReference type="EMBL" id="OQR91100.1"/>
    </source>
</evidence>
<dbReference type="OrthoDB" id="10265409at2759"/>
<feature type="domain" description="UDENN" evidence="2">
    <location>
        <begin position="11"/>
        <end position="556"/>
    </location>
</feature>
<evidence type="ECO:0000259" key="2">
    <source>
        <dbReference type="PROSITE" id="PS50211"/>
    </source>
</evidence>
<name>A0A1V9Z001_ACHHY</name>
<sequence length="642" mass="71308">MEPTSNPWGVVAIASVVFDIDVGQSLEEVFPPAAPLSATTKKSVAYLALPHSNRHDEGDTQFSFRCRDVPDSGNDSTASSAFLYGFVLFRQRKDTSRARGYFQKAIVIVTHTPFVALYERVLRVVGPLYFQVGNPLLEALYDNITQWPSPTPDTTMVLPVAGTYVSFVVPSTVIVDTPKCTRQRRWSIDQESFAVDADDMASHDEDEEAAADETTPTTIVQNGKFTAHEPRVPPSPLFCDILNSQDIGISFESVGLFSSFEGLEVCLWDLWQLAITGESVMVAAPSARVCSQAVLAFTSLIAPVAYHGDYRPYFALYEPDFASMAQVHDTTKCVNFPTTVLGTTNPFFLKALRYWPNAVVFPFLDAAQRPATPPTAKRPFGFLHAETDGTAVDADDPSRPRRYIKRAAELDTFPDCYVPRLLARSSRLVQPDPTVLKQLVESAPATADEVQKNGDEAPFVSINNAVLRKHFKHLTDQFLKPFEPYFGIWANHMHVAPTPYMDITLFMKPFVASEFLKSLNGLASTKLPFALRTSRKKLRALYARFIASPHFQPWFSARRNECVDAFDAVLHSLRETIDAKALMTEPSGATMDLHGCQQLKTQIQRTLDLAQSQATLDTRHIALMQRHLDEVSAAIAEKAVAT</sequence>
<dbReference type="InterPro" id="IPR024224">
    <property type="entry name" value="DENND6"/>
</dbReference>
<keyword evidence="4" id="KW-1185">Reference proteome</keyword>
<evidence type="ECO:0000313" key="4">
    <source>
        <dbReference type="Proteomes" id="UP000243579"/>
    </source>
</evidence>
<dbReference type="GO" id="GO:0005085">
    <property type="term" value="F:guanyl-nucleotide exchange factor activity"/>
    <property type="evidence" value="ECO:0007669"/>
    <property type="project" value="InterPro"/>
</dbReference>
<dbReference type="PANTHER" id="PTHR13677">
    <property type="entry name" value="LD41638P"/>
    <property type="match status" value="1"/>
</dbReference>
<dbReference type="Proteomes" id="UP000243579">
    <property type="component" value="Unassembled WGS sequence"/>
</dbReference>
<proteinExistence type="inferred from homology"/>
<evidence type="ECO:0000256" key="1">
    <source>
        <dbReference type="ARBA" id="ARBA00007159"/>
    </source>
</evidence>
<gene>
    <name evidence="3" type="ORF">ACHHYP_04973</name>
</gene>
<dbReference type="InterPro" id="IPR037516">
    <property type="entry name" value="Tripartite_DENN"/>
</dbReference>